<dbReference type="Proteomes" id="UP001229651">
    <property type="component" value="Unassembled WGS sequence"/>
</dbReference>
<dbReference type="PANTHER" id="PTHR35526">
    <property type="entry name" value="ANTI-SIGMA-F FACTOR RSBW-RELATED"/>
    <property type="match status" value="1"/>
</dbReference>
<evidence type="ECO:0000256" key="1">
    <source>
        <dbReference type="ARBA" id="ARBA00022527"/>
    </source>
</evidence>
<protein>
    <submittedName>
        <fullName evidence="3">Anti-sigma regulatory factor (Ser/Thr protein kinase)</fullName>
    </submittedName>
</protein>
<dbReference type="SUPFAM" id="SSF55874">
    <property type="entry name" value="ATPase domain of HSP90 chaperone/DNA topoisomerase II/histidine kinase"/>
    <property type="match status" value="1"/>
</dbReference>
<gene>
    <name evidence="3" type="ORF">FB470_006261</name>
</gene>
<accession>A0ABU0F5E9</accession>
<dbReference type="PANTHER" id="PTHR35526:SF3">
    <property type="entry name" value="ANTI-SIGMA-F FACTOR RSBW"/>
    <property type="match status" value="1"/>
</dbReference>
<dbReference type="Gene3D" id="3.30.565.10">
    <property type="entry name" value="Histidine kinase-like ATPase, C-terminal domain"/>
    <property type="match status" value="1"/>
</dbReference>
<proteinExistence type="predicted"/>
<keyword evidence="1" id="KW-0723">Serine/threonine-protein kinase</keyword>
<dbReference type="InterPro" id="IPR036890">
    <property type="entry name" value="HATPase_C_sf"/>
</dbReference>
<dbReference type="EMBL" id="JAUSUT010000001">
    <property type="protein sequence ID" value="MDQ0382267.1"/>
    <property type="molecule type" value="Genomic_DNA"/>
</dbReference>
<dbReference type="CDD" id="cd16936">
    <property type="entry name" value="HATPase_RsbW-like"/>
    <property type="match status" value="1"/>
</dbReference>
<feature type="domain" description="Histidine kinase/HSP90-like ATPase" evidence="2">
    <location>
        <begin position="10"/>
        <end position="119"/>
    </location>
</feature>
<keyword evidence="4" id="KW-1185">Reference proteome</keyword>
<name>A0ABU0F5E9_9PSEU</name>
<evidence type="ECO:0000313" key="3">
    <source>
        <dbReference type="EMBL" id="MDQ0382267.1"/>
    </source>
</evidence>
<keyword evidence="1" id="KW-0808">Transferase</keyword>
<dbReference type="InterPro" id="IPR050267">
    <property type="entry name" value="Anti-sigma-factor_SerPK"/>
</dbReference>
<evidence type="ECO:0000313" key="4">
    <source>
        <dbReference type="Proteomes" id="UP001229651"/>
    </source>
</evidence>
<organism evidence="3 4">
    <name type="scientific">Amycolatopsis thermophila</name>
    <dbReference type="NCBI Taxonomy" id="206084"/>
    <lineage>
        <taxon>Bacteria</taxon>
        <taxon>Bacillati</taxon>
        <taxon>Actinomycetota</taxon>
        <taxon>Actinomycetes</taxon>
        <taxon>Pseudonocardiales</taxon>
        <taxon>Pseudonocardiaceae</taxon>
        <taxon>Amycolatopsis</taxon>
    </lineage>
</organism>
<sequence length="121" mass="13641">MRRSTELKLPRTPDAGRRARRFTSEICAAWRVHRLTQDAAMIATELVENTLRHTRVAPRLGLELHRDELTITVTDDDPRRAVVRESGSPPGFGLLLVAQTSWRWGCEQAPAGGKTVWATLR</sequence>
<dbReference type="RefSeq" id="WP_306997303.1">
    <property type="nucleotide sequence ID" value="NZ_JAUSUT010000001.1"/>
</dbReference>
<evidence type="ECO:0000259" key="2">
    <source>
        <dbReference type="Pfam" id="PF13581"/>
    </source>
</evidence>
<reference evidence="3 4" key="1">
    <citation type="submission" date="2023-07" db="EMBL/GenBank/DDBJ databases">
        <title>Sequencing the genomes of 1000 actinobacteria strains.</title>
        <authorList>
            <person name="Klenk H.-P."/>
        </authorList>
    </citation>
    <scope>NUCLEOTIDE SEQUENCE [LARGE SCALE GENOMIC DNA]</scope>
    <source>
        <strain evidence="3 4">DSM 45805</strain>
    </source>
</reference>
<keyword evidence="1" id="KW-0418">Kinase</keyword>
<dbReference type="Pfam" id="PF13581">
    <property type="entry name" value="HATPase_c_2"/>
    <property type="match status" value="1"/>
</dbReference>
<comment type="caution">
    <text evidence="3">The sequence shown here is derived from an EMBL/GenBank/DDBJ whole genome shotgun (WGS) entry which is preliminary data.</text>
</comment>
<dbReference type="InterPro" id="IPR003594">
    <property type="entry name" value="HATPase_dom"/>
</dbReference>